<dbReference type="PANTHER" id="PTHR40446:SF2">
    <property type="entry name" value="N-ACETYLGLUCOSAMINE-1-PHOSPHODIESTER ALPHA-N-ACETYLGLUCOSAMINIDASE"/>
    <property type="match status" value="1"/>
</dbReference>
<evidence type="ECO:0000313" key="3">
    <source>
        <dbReference type="EMBL" id="CAK8695894.1"/>
    </source>
</evidence>
<evidence type="ECO:0000313" key="4">
    <source>
        <dbReference type="Proteomes" id="UP001642483"/>
    </source>
</evidence>
<dbReference type="PROSITE" id="PS01186">
    <property type="entry name" value="EGF_2"/>
    <property type="match status" value="1"/>
</dbReference>
<dbReference type="Proteomes" id="UP001642483">
    <property type="component" value="Unassembled WGS sequence"/>
</dbReference>
<dbReference type="PANTHER" id="PTHR40446">
    <property type="entry name" value="N-ACETYLGLUCOSAMINE-1-PHOSPHODIESTER ALPHA-N-ACETYLGLUCOSAMINIDASE"/>
    <property type="match status" value="1"/>
</dbReference>
<protein>
    <recommendedName>
        <fullName evidence="1 2">EGF-like domain-containing protein</fullName>
    </recommendedName>
</protein>
<sequence>MSHKRDRFFTSHIPFHSNHTHMKNYVHGHYTALRNPRLTFSVLQPAGQGCDGNSTATVKDTSKTRRCIVAQNGGFYVSRTGACLGNIVSDGRLIRNSHGVQNAHFGITRNGTIIVGYLSEKDVKTLDFQQLVGGVIWMIRNGASYIDEAVQLEEESTQETGTLRYFADVQTGRSAIGHDSNGQVVFVQVDGRTKETGVNLEAFAKYLIDEFQLVNAINLDGGGSATVVINDTLVSYSSDYCKNTPKWWCPRPVSTVICAHSPDCEPACENGQCVDGSCICENKFRGETCSVLKCGFRNCSNHGSCNRNGCSCDSGWHGSDCSLPSPRRRYGTNSSQICYCENNPSCNSTTGESAHLSGLVRKAFNQKRFSNLRPTLSSFTEFCYSFIYGMWKGLSVFLFLR</sequence>
<dbReference type="EMBL" id="CAWYQH010000152">
    <property type="protein sequence ID" value="CAK8695894.1"/>
    <property type="molecule type" value="Genomic_DNA"/>
</dbReference>
<feature type="domain" description="EGF-like" evidence="1 2">
    <location>
        <begin position="310"/>
        <end position="321"/>
    </location>
</feature>
<dbReference type="PROSITE" id="PS00022">
    <property type="entry name" value="EGF_1"/>
    <property type="match status" value="1"/>
</dbReference>
<dbReference type="Pfam" id="PF09992">
    <property type="entry name" value="NAGPA"/>
    <property type="match status" value="1"/>
</dbReference>
<gene>
    <name evidence="3" type="ORF">CVLEPA_LOCUS29102</name>
</gene>
<accession>A0ABP0GZ31</accession>
<dbReference type="Gene3D" id="2.10.25.10">
    <property type="entry name" value="Laminin"/>
    <property type="match status" value="1"/>
</dbReference>
<reference evidence="3 4" key="1">
    <citation type="submission" date="2024-02" db="EMBL/GenBank/DDBJ databases">
        <authorList>
            <person name="Daric V."/>
            <person name="Darras S."/>
        </authorList>
    </citation>
    <scope>NUCLEOTIDE SEQUENCE [LARGE SCALE GENOMIC DNA]</scope>
</reference>
<proteinExistence type="predicted"/>
<keyword evidence="4" id="KW-1185">Reference proteome</keyword>
<dbReference type="InterPro" id="IPR018711">
    <property type="entry name" value="NAGPA"/>
</dbReference>
<evidence type="ECO:0000259" key="1">
    <source>
        <dbReference type="PROSITE" id="PS00022"/>
    </source>
</evidence>
<organism evidence="3 4">
    <name type="scientific">Clavelina lepadiformis</name>
    <name type="common">Light-bulb sea squirt</name>
    <name type="synonym">Ascidia lepadiformis</name>
    <dbReference type="NCBI Taxonomy" id="159417"/>
    <lineage>
        <taxon>Eukaryota</taxon>
        <taxon>Metazoa</taxon>
        <taxon>Chordata</taxon>
        <taxon>Tunicata</taxon>
        <taxon>Ascidiacea</taxon>
        <taxon>Aplousobranchia</taxon>
        <taxon>Clavelinidae</taxon>
        <taxon>Clavelina</taxon>
    </lineage>
</organism>
<dbReference type="InterPro" id="IPR000742">
    <property type="entry name" value="EGF"/>
</dbReference>
<evidence type="ECO:0000259" key="2">
    <source>
        <dbReference type="PROSITE" id="PS01186"/>
    </source>
</evidence>
<comment type="caution">
    <text evidence="3">The sequence shown here is derived from an EMBL/GenBank/DDBJ whole genome shotgun (WGS) entry which is preliminary data.</text>
</comment>
<name>A0ABP0GZ31_CLALP</name>